<comment type="similarity">
    <text evidence="1">Belongs to the plant rapid alkalinization factor (RALF) family.</text>
</comment>
<organism evidence="7">
    <name type="scientific">Panicum hallii</name>
    <dbReference type="NCBI Taxonomy" id="206008"/>
    <lineage>
        <taxon>Eukaryota</taxon>
        <taxon>Viridiplantae</taxon>
        <taxon>Streptophyta</taxon>
        <taxon>Embryophyta</taxon>
        <taxon>Tracheophyta</taxon>
        <taxon>Spermatophyta</taxon>
        <taxon>Magnoliopsida</taxon>
        <taxon>Liliopsida</taxon>
        <taxon>Poales</taxon>
        <taxon>Poaceae</taxon>
        <taxon>PACMAD clade</taxon>
        <taxon>Panicoideae</taxon>
        <taxon>Panicodae</taxon>
        <taxon>Paniceae</taxon>
        <taxon>Panicinae</taxon>
        <taxon>Panicum</taxon>
        <taxon>Panicum sect. Panicum</taxon>
    </lineage>
</organism>
<dbReference type="GO" id="GO:0005179">
    <property type="term" value="F:hormone activity"/>
    <property type="evidence" value="ECO:0007669"/>
    <property type="project" value="UniProtKB-KW"/>
</dbReference>
<evidence type="ECO:0000256" key="5">
    <source>
        <dbReference type="SAM" id="MobiDB-lite"/>
    </source>
</evidence>
<gene>
    <name evidence="7" type="ORF">PAHAL_2G483400</name>
</gene>
<dbReference type="EMBL" id="CM008047">
    <property type="protein sequence ID" value="PAN15377.1"/>
    <property type="molecule type" value="Genomic_DNA"/>
</dbReference>
<dbReference type="PANTHER" id="PTHR33136:SF6">
    <property type="entry name" value="PROTEIN RALF-LIKE 34"/>
    <property type="match status" value="1"/>
</dbReference>
<dbReference type="GO" id="GO:0019722">
    <property type="term" value="P:calcium-mediated signaling"/>
    <property type="evidence" value="ECO:0007669"/>
    <property type="project" value="TreeGrafter"/>
</dbReference>
<reference evidence="7" key="1">
    <citation type="submission" date="2018-04" db="EMBL/GenBank/DDBJ databases">
        <title>WGS assembly of Panicum hallii.</title>
        <authorList>
            <person name="Lovell J."/>
            <person name="Jenkins J."/>
            <person name="Lowry D."/>
            <person name="Mamidi S."/>
            <person name="Sreedasyam A."/>
            <person name="Weng X."/>
            <person name="Barry K."/>
            <person name="Bonette J."/>
            <person name="Campitelli B."/>
            <person name="Daum C."/>
            <person name="Gordon S."/>
            <person name="Gould B."/>
            <person name="Lipzen A."/>
            <person name="Macqueen A."/>
            <person name="Palacio-Mejia J."/>
            <person name="Plott C."/>
            <person name="Shakirov E."/>
            <person name="Shu S."/>
            <person name="Yoshinaga Y."/>
            <person name="Zane M."/>
            <person name="Rokhsar D."/>
            <person name="Grimwood J."/>
            <person name="Schmutz J."/>
            <person name="Juenger T."/>
        </authorList>
    </citation>
    <scope>NUCLEOTIDE SEQUENCE [LARGE SCALE GENOMIC DNA]</scope>
    <source>
        <strain evidence="7">FIL2</strain>
    </source>
</reference>
<sequence>MARHAPLLFTIAAVLAVAAASASAYVRAAENELMIIGGDDDVFGLGGVIGGRRRLDDLNGTSPDANATSADANSTSADGAAAKEHISYLALSRDSVPCSQRGASYYNCQPGAEANPYSRGCSALAQCRG</sequence>
<dbReference type="Gramene" id="PAN15377">
    <property type="protein sequence ID" value="PAN15377"/>
    <property type="gene ID" value="PAHAL_2G483400"/>
</dbReference>
<evidence type="ECO:0000256" key="6">
    <source>
        <dbReference type="SAM" id="SignalP"/>
    </source>
</evidence>
<dbReference type="GO" id="GO:0009506">
    <property type="term" value="C:plasmodesma"/>
    <property type="evidence" value="ECO:0007669"/>
    <property type="project" value="TreeGrafter"/>
</dbReference>
<feature type="signal peptide" evidence="6">
    <location>
        <begin position="1"/>
        <end position="28"/>
    </location>
</feature>
<evidence type="ECO:0000313" key="7">
    <source>
        <dbReference type="EMBL" id="PAN15377.1"/>
    </source>
</evidence>
<dbReference type="PANTHER" id="PTHR33136">
    <property type="entry name" value="RAPID ALKALINIZATION FACTOR-LIKE"/>
    <property type="match status" value="1"/>
</dbReference>
<proteinExistence type="inferred from homology"/>
<protein>
    <recommendedName>
        <fullName evidence="8">Rapid alkalinization factor 1</fullName>
    </recommendedName>
</protein>
<evidence type="ECO:0000256" key="2">
    <source>
        <dbReference type="ARBA" id="ARBA00022702"/>
    </source>
</evidence>
<name>A0A2S3H4X4_9POAL</name>
<evidence type="ECO:0000256" key="3">
    <source>
        <dbReference type="ARBA" id="ARBA00022729"/>
    </source>
</evidence>
<keyword evidence="3 6" id="KW-0732">Signal</keyword>
<dbReference type="InterPro" id="IPR008801">
    <property type="entry name" value="RALF"/>
</dbReference>
<feature type="region of interest" description="Disordered" evidence="5">
    <location>
        <begin position="54"/>
        <end position="78"/>
    </location>
</feature>
<feature type="chain" id="PRO_5015752631" description="Rapid alkalinization factor 1" evidence="6">
    <location>
        <begin position="29"/>
        <end position="129"/>
    </location>
</feature>
<evidence type="ECO:0000256" key="1">
    <source>
        <dbReference type="ARBA" id="ARBA00009178"/>
    </source>
</evidence>
<evidence type="ECO:0000256" key="4">
    <source>
        <dbReference type="ARBA" id="ARBA00023157"/>
    </source>
</evidence>
<dbReference type="AlphaFoldDB" id="A0A2S3H4X4"/>
<keyword evidence="2" id="KW-0372">Hormone</keyword>
<keyword evidence="4" id="KW-1015">Disulfide bond</keyword>
<feature type="compositionally biased region" description="Low complexity" evidence="5">
    <location>
        <begin position="64"/>
        <end position="78"/>
    </location>
</feature>
<accession>A0A2S3H4X4</accession>
<dbReference type="Pfam" id="PF05498">
    <property type="entry name" value="RALF"/>
    <property type="match status" value="1"/>
</dbReference>
<evidence type="ECO:0008006" key="8">
    <source>
        <dbReference type="Google" id="ProtNLM"/>
    </source>
</evidence>
<dbReference type="Proteomes" id="UP000243499">
    <property type="component" value="Chromosome 2"/>
</dbReference>